<reference evidence="3" key="2">
    <citation type="journal article" date="2018" name="BMC Genomics">
        <title>Whole genome sequencing and function prediction of 133 gut anaerobes isolated from chicken caecum in pure cultures.</title>
        <authorList>
            <person name="Medvecky M."/>
            <person name="Cejkova D."/>
            <person name="Polansky O."/>
            <person name="Karasova D."/>
            <person name="Kubasova T."/>
            <person name="Cizek A."/>
            <person name="Rychlik I."/>
        </authorList>
    </citation>
    <scope>NUCLEOTIDE SEQUENCE</scope>
    <source>
        <strain evidence="3">An101</strain>
        <strain evidence="2">An115</strain>
    </source>
</reference>
<dbReference type="RefSeq" id="WP_025006260.1">
    <property type="nucleotide sequence ID" value="NZ_CAMMNB010000027.1"/>
</dbReference>
<keyword evidence="1" id="KW-0472">Membrane</keyword>
<feature type="transmembrane region" description="Helical" evidence="1">
    <location>
        <begin position="129"/>
        <end position="151"/>
    </location>
</feature>
<evidence type="ECO:0000256" key="1">
    <source>
        <dbReference type="SAM" id="Phobius"/>
    </source>
</evidence>
<feature type="transmembrane region" description="Helical" evidence="1">
    <location>
        <begin position="20"/>
        <end position="38"/>
    </location>
</feature>
<proteinExistence type="predicted"/>
<organism evidence="3 4">
    <name type="scientific">Lactobacillus gallinarum</name>
    <dbReference type="NCBI Taxonomy" id="52242"/>
    <lineage>
        <taxon>Bacteria</taxon>
        <taxon>Bacillati</taxon>
        <taxon>Bacillota</taxon>
        <taxon>Bacilli</taxon>
        <taxon>Lactobacillales</taxon>
        <taxon>Lactobacillaceae</taxon>
        <taxon>Lactobacillus</taxon>
    </lineage>
</organism>
<reference evidence="4 5" key="1">
    <citation type="submission" date="2017-04" db="EMBL/GenBank/DDBJ databases">
        <title>Function of individual gut microbiota members based on whole genome sequencing of pure cultures obtained from chicken caecum.</title>
        <authorList>
            <person name="Medvecky M."/>
            <person name="Cejkova D."/>
            <person name="Polansky O."/>
            <person name="Karasova D."/>
            <person name="Kubasova T."/>
            <person name="Cizek A."/>
            <person name="Rychlik I."/>
        </authorList>
    </citation>
    <scope>NUCLEOTIDE SEQUENCE [LARGE SCALE GENOMIC DNA]</scope>
    <source>
        <strain evidence="4">An101</strain>
        <strain evidence="5">An115</strain>
    </source>
</reference>
<feature type="transmembrane region" description="Helical" evidence="1">
    <location>
        <begin position="50"/>
        <end position="72"/>
    </location>
</feature>
<dbReference type="Proteomes" id="UP000195859">
    <property type="component" value="Unassembled WGS sequence"/>
</dbReference>
<accession>A0A1Y4Q0G3</accession>
<evidence type="ECO:0000313" key="5">
    <source>
        <dbReference type="Proteomes" id="UP000196293"/>
    </source>
</evidence>
<name>A0A1Y4Q0G3_9LACO</name>
<dbReference type="AlphaFoldDB" id="A0A1Y4Q0G3"/>
<keyword evidence="5" id="KW-1185">Reference proteome</keyword>
<evidence type="ECO:0000313" key="2">
    <source>
        <dbReference type="EMBL" id="OUQ55480.1"/>
    </source>
</evidence>
<dbReference type="EMBL" id="NFLS01000021">
    <property type="protein sequence ID" value="OUQ55480.1"/>
    <property type="molecule type" value="Genomic_DNA"/>
</dbReference>
<gene>
    <name evidence="3" type="ORF">B5E44_06415</name>
    <name evidence="2" type="ORF">B5E59_07565</name>
</gene>
<evidence type="ECO:0000313" key="3">
    <source>
        <dbReference type="EMBL" id="OUQ75715.1"/>
    </source>
</evidence>
<feature type="transmembrane region" description="Helical" evidence="1">
    <location>
        <begin position="158"/>
        <end position="180"/>
    </location>
</feature>
<keyword evidence="1" id="KW-0812">Transmembrane</keyword>
<evidence type="ECO:0000313" key="4">
    <source>
        <dbReference type="Proteomes" id="UP000195859"/>
    </source>
</evidence>
<sequence>MRFLRLFWFQFKLYISNQYFFWLTITSTVSIFVLQYTIAYANHGLNDPMVWIRSAVFGLWASCTTAAGSIGYQRFQGTLPYIINTRYDERASLIALLLPASSYGLLAFPLSFLLAKIFSVATGTIDLKFIGIVILLWIAAATMDILIAAFFTLTPNALVYEALINIPILLLTGLFGNRVISLPLMEVSQYFLPMTMPVRVLLYSGNMTNILAYICSMLIWILLILVMVRKINDLAREKGTLKII</sequence>
<protein>
    <submittedName>
        <fullName evidence="3">Multidrug ABC transporter permease</fullName>
    </submittedName>
</protein>
<comment type="caution">
    <text evidence="3">The sequence shown here is derived from an EMBL/GenBank/DDBJ whole genome shotgun (WGS) entry which is preliminary data.</text>
</comment>
<feature type="transmembrane region" description="Helical" evidence="1">
    <location>
        <begin position="200"/>
        <end position="228"/>
    </location>
</feature>
<feature type="transmembrane region" description="Helical" evidence="1">
    <location>
        <begin position="93"/>
        <end position="117"/>
    </location>
</feature>
<dbReference type="Proteomes" id="UP000196293">
    <property type="component" value="Unassembled WGS sequence"/>
</dbReference>
<dbReference type="EMBL" id="NFLZ01000015">
    <property type="protein sequence ID" value="OUQ75715.1"/>
    <property type="molecule type" value="Genomic_DNA"/>
</dbReference>
<keyword evidence="1" id="KW-1133">Transmembrane helix</keyword>